<dbReference type="InParanoid" id="D8QJW2"/>
<reference evidence="1 2" key="1">
    <citation type="journal article" date="2010" name="Nat. Biotechnol.">
        <title>Genome sequence of the model mushroom Schizophyllum commune.</title>
        <authorList>
            <person name="Ohm R.A."/>
            <person name="de Jong J.F."/>
            <person name="Lugones L.G."/>
            <person name="Aerts A."/>
            <person name="Kothe E."/>
            <person name="Stajich J.E."/>
            <person name="de Vries R.P."/>
            <person name="Record E."/>
            <person name="Levasseur A."/>
            <person name="Baker S.E."/>
            <person name="Bartholomew K.A."/>
            <person name="Coutinho P.M."/>
            <person name="Erdmann S."/>
            <person name="Fowler T.J."/>
            <person name="Gathman A.C."/>
            <person name="Lombard V."/>
            <person name="Henrissat B."/>
            <person name="Knabe N."/>
            <person name="Kuees U."/>
            <person name="Lilly W.W."/>
            <person name="Lindquist E."/>
            <person name="Lucas S."/>
            <person name="Magnuson J.K."/>
            <person name="Piumi F."/>
            <person name="Raudaskoski M."/>
            <person name="Salamov A."/>
            <person name="Schmutz J."/>
            <person name="Schwarze F.W.M.R."/>
            <person name="vanKuyk P.A."/>
            <person name="Horton J.S."/>
            <person name="Grigoriev I.V."/>
            <person name="Woesten H.A.B."/>
        </authorList>
    </citation>
    <scope>NUCLEOTIDE SEQUENCE [LARGE SCALE GENOMIC DNA]</scope>
    <source>
        <strain evidence="2">H4-8 / FGSC 9210</strain>
    </source>
</reference>
<gene>
    <name evidence="1" type="ORF">SCHCODRAFT_86189</name>
</gene>
<accession>D8QJW2</accession>
<keyword evidence="2" id="KW-1185">Reference proteome</keyword>
<protein>
    <submittedName>
        <fullName evidence="1">Expressed protein</fullName>
    </submittedName>
</protein>
<evidence type="ECO:0000313" key="1">
    <source>
        <dbReference type="EMBL" id="EFI91782.1"/>
    </source>
</evidence>
<dbReference type="HOGENOM" id="CLU_3070001_0_0_1"/>
<dbReference type="AlphaFoldDB" id="D8QJW2"/>
<sequence length="53" mass="5949">MTRKHIKPWFTQPKAATLIESNLNSSDVHSDKNTRSRGRAEIYATVTATISAF</sequence>
<dbReference type="VEuPathDB" id="FungiDB:SCHCODRAFT_01039749"/>
<dbReference type="KEGG" id="scm:SCHCO_01039749"/>
<proteinExistence type="predicted"/>
<dbReference type="RefSeq" id="XP_003026685.1">
    <property type="nucleotide sequence ID" value="XM_003026639.1"/>
</dbReference>
<dbReference type="EMBL" id="GL377315">
    <property type="protein sequence ID" value="EFI91782.1"/>
    <property type="molecule type" value="Genomic_DNA"/>
</dbReference>
<dbReference type="Proteomes" id="UP000007431">
    <property type="component" value="Unassembled WGS sequence"/>
</dbReference>
<organism evidence="2">
    <name type="scientific">Schizophyllum commune (strain H4-8 / FGSC 9210)</name>
    <name type="common">Split gill fungus</name>
    <dbReference type="NCBI Taxonomy" id="578458"/>
    <lineage>
        <taxon>Eukaryota</taxon>
        <taxon>Fungi</taxon>
        <taxon>Dikarya</taxon>
        <taxon>Basidiomycota</taxon>
        <taxon>Agaricomycotina</taxon>
        <taxon>Agaricomycetes</taxon>
        <taxon>Agaricomycetidae</taxon>
        <taxon>Agaricales</taxon>
        <taxon>Schizophyllaceae</taxon>
        <taxon>Schizophyllum</taxon>
    </lineage>
</organism>
<dbReference type="GeneID" id="9593727"/>
<evidence type="ECO:0000313" key="2">
    <source>
        <dbReference type="Proteomes" id="UP000007431"/>
    </source>
</evidence>
<name>D8QJW2_SCHCM</name>